<dbReference type="PANTHER" id="PTHR31377">
    <property type="entry name" value="AGMATINE DEIMINASE-RELATED"/>
    <property type="match status" value="1"/>
</dbReference>
<accession>A0A1E3B6U6</accession>
<dbReference type="PANTHER" id="PTHR31377:SF0">
    <property type="entry name" value="AGMATINE DEIMINASE-RELATED"/>
    <property type="match status" value="1"/>
</dbReference>
<dbReference type="Pfam" id="PF04371">
    <property type="entry name" value="PAD_porph"/>
    <property type="match status" value="1"/>
</dbReference>
<organism evidence="2 3">
    <name type="scientific">Aspergillus cristatus</name>
    <name type="common">Chinese Fuzhuan brick tea-fermentation fungus</name>
    <name type="synonym">Eurotium cristatum</name>
    <dbReference type="NCBI Taxonomy" id="573508"/>
    <lineage>
        <taxon>Eukaryota</taxon>
        <taxon>Fungi</taxon>
        <taxon>Dikarya</taxon>
        <taxon>Ascomycota</taxon>
        <taxon>Pezizomycotina</taxon>
        <taxon>Eurotiomycetes</taxon>
        <taxon>Eurotiomycetidae</taxon>
        <taxon>Eurotiales</taxon>
        <taxon>Aspergillaceae</taxon>
        <taxon>Aspergillus</taxon>
        <taxon>Aspergillus subgen. Aspergillus</taxon>
    </lineage>
</organism>
<dbReference type="EMBL" id="JXNT01000010">
    <property type="protein sequence ID" value="ODM16682.1"/>
    <property type="molecule type" value="Genomic_DNA"/>
</dbReference>
<name>A0A1E3B6U6_ASPCR</name>
<dbReference type="STRING" id="573508.A0A1E3B6U6"/>
<dbReference type="GO" id="GO:0009446">
    <property type="term" value="P:putrescine biosynthetic process"/>
    <property type="evidence" value="ECO:0007669"/>
    <property type="project" value="InterPro"/>
</dbReference>
<keyword evidence="3" id="KW-1185">Reference proteome</keyword>
<dbReference type="Proteomes" id="UP000094569">
    <property type="component" value="Unassembled WGS sequence"/>
</dbReference>
<protein>
    <recommendedName>
        <fullName evidence="4">Agmatine deiminase</fullName>
    </recommendedName>
</protein>
<dbReference type="Gene3D" id="3.75.10.10">
    <property type="entry name" value="L-arginine/glycine Amidinotransferase, Chain A"/>
    <property type="match status" value="1"/>
</dbReference>
<reference evidence="2 3" key="1">
    <citation type="journal article" date="2016" name="BMC Genomics">
        <title>Comparative genomic and transcriptomic analyses of the Fuzhuan brick tea-fermentation fungus Aspergillus cristatus.</title>
        <authorList>
            <person name="Ge Y."/>
            <person name="Wang Y."/>
            <person name="Liu Y."/>
            <person name="Tan Y."/>
            <person name="Ren X."/>
            <person name="Zhang X."/>
            <person name="Hyde K.D."/>
            <person name="Liu Y."/>
            <person name="Liu Z."/>
        </authorList>
    </citation>
    <scope>NUCLEOTIDE SEQUENCE [LARGE SCALE GENOMIC DNA]</scope>
    <source>
        <strain evidence="2 3">GZAAS20.1005</strain>
    </source>
</reference>
<sequence>MTSPTLDPITDGRFIFPAESDPHEATILGFPSLVSVPPPYYEPSCAEITSLAAAIAHFEPVRLYTRPEDIPLAQKYVAEIVPPNLKERVTIIPIAINHCWVRDTGPVYVHDASGRYPGERFAISFDFNEWGEKRPWDVSNGNDYGLKWPTPSAAQLEENTLFARRVIEGDVDPKPVRRVVPRIKAEGGAFVVDGDGTLIISESCMIDEPRNPGMSKADIEEELKRLLGVEKIIWCPGRKNMDITDAHLDAEVRFIRPGVVLWSRHHPDSDQGWLDVSHEVLTALKNETDAKGRKLKIIPVDEVNGDEVPKNDDYEEVVCSYINFYFCNGGVVIPKFGVEPYDSKAKEVIQAAMPEREVRQVYMHAIPITGGVIHCTTQQVPAVKKD</sequence>
<evidence type="ECO:0000313" key="3">
    <source>
        <dbReference type="Proteomes" id="UP000094569"/>
    </source>
</evidence>
<dbReference type="InterPro" id="IPR007466">
    <property type="entry name" value="Peptidyl-Arg-deiminase_porph"/>
</dbReference>
<proteinExistence type="predicted"/>
<comment type="caution">
    <text evidence="2">The sequence shown here is derived from an EMBL/GenBank/DDBJ whole genome shotgun (WGS) entry which is preliminary data.</text>
</comment>
<gene>
    <name evidence="2" type="ORF">SI65_07647</name>
</gene>
<dbReference type="AlphaFoldDB" id="A0A1E3B6U6"/>
<dbReference type="OrthoDB" id="544103at2759"/>
<evidence type="ECO:0000256" key="1">
    <source>
        <dbReference type="ARBA" id="ARBA00022801"/>
    </source>
</evidence>
<evidence type="ECO:0000313" key="2">
    <source>
        <dbReference type="EMBL" id="ODM16682.1"/>
    </source>
</evidence>
<keyword evidence="1" id="KW-0378">Hydrolase</keyword>
<dbReference type="GO" id="GO:0004668">
    <property type="term" value="F:protein-arginine deiminase activity"/>
    <property type="evidence" value="ECO:0007669"/>
    <property type="project" value="InterPro"/>
</dbReference>
<evidence type="ECO:0008006" key="4">
    <source>
        <dbReference type="Google" id="ProtNLM"/>
    </source>
</evidence>
<dbReference type="VEuPathDB" id="FungiDB:SI65_07647"/>
<dbReference type="SUPFAM" id="SSF55909">
    <property type="entry name" value="Pentein"/>
    <property type="match status" value="1"/>
</dbReference>
<dbReference type="GO" id="GO:0047632">
    <property type="term" value="F:agmatine deiminase activity"/>
    <property type="evidence" value="ECO:0007669"/>
    <property type="project" value="TreeGrafter"/>
</dbReference>